<dbReference type="PANTHER" id="PTHR36038:SF3">
    <property type="entry name" value="OVATE FAMILY PROTEIN"/>
    <property type="match status" value="1"/>
</dbReference>
<protein>
    <submittedName>
        <fullName evidence="2">Uncharacterized protein</fullName>
    </submittedName>
</protein>
<feature type="region of interest" description="Disordered" evidence="1">
    <location>
        <begin position="25"/>
        <end position="49"/>
    </location>
</feature>
<dbReference type="AlphaFoldDB" id="A0A6V7QDD4"/>
<accession>A0A6V7QDD4</accession>
<proteinExistence type="predicted"/>
<evidence type="ECO:0000313" key="2">
    <source>
        <dbReference type="EMBL" id="CAD1840887.1"/>
    </source>
</evidence>
<organism evidence="2">
    <name type="scientific">Ananas comosus var. bracteatus</name>
    <name type="common">red pineapple</name>
    <dbReference type="NCBI Taxonomy" id="296719"/>
    <lineage>
        <taxon>Eukaryota</taxon>
        <taxon>Viridiplantae</taxon>
        <taxon>Streptophyta</taxon>
        <taxon>Embryophyta</taxon>
        <taxon>Tracheophyta</taxon>
        <taxon>Spermatophyta</taxon>
        <taxon>Magnoliopsida</taxon>
        <taxon>Liliopsida</taxon>
        <taxon>Poales</taxon>
        <taxon>Bromeliaceae</taxon>
        <taxon>Bromelioideae</taxon>
        <taxon>Ananas</taxon>
    </lineage>
</organism>
<feature type="compositionally biased region" description="Basic and acidic residues" evidence="1">
    <location>
        <begin position="36"/>
        <end position="49"/>
    </location>
</feature>
<evidence type="ECO:0000256" key="1">
    <source>
        <dbReference type="SAM" id="MobiDB-lite"/>
    </source>
</evidence>
<sequence>MGHKGEGVTVGCKVLPICDAVSATGPNGADSGGEGSSEKEAGRSGERRRALSRMKELIKWAAAAKSHKVGSKAWKILYFKSRASLKDPLDDHMSSNSSKISFRWDVGSCSSTSTAYSPLSAFASTARTEHMIVKSCSNLSVALQSTECDDLRNSCSLNTEGGCVRTGQWITTDSDFVVLEL</sequence>
<dbReference type="PANTHER" id="PTHR36038">
    <property type="entry name" value="OS06G0102750 PROTEIN"/>
    <property type="match status" value="1"/>
</dbReference>
<gene>
    <name evidence="2" type="ORF">CB5_LOCUS24098</name>
</gene>
<dbReference type="EMBL" id="LR862135">
    <property type="protein sequence ID" value="CAD1840887.1"/>
    <property type="molecule type" value="Genomic_DNA"/>
</dbReference>
<reference evidence="2" key="1">
    <citation type="submission" date="2020-07" db="EMBL/GenBank/DDBJ databases">
        <authorList>
            <person name="Lin J."/>
        </authorList>
    </citation>
    <scope>NUCLEOTIDE SEQUENCE</scope>
</reference>
<name>A0A6V7QDD4_ANACO</name>